<dbReference type="GO" id="GO:0038023">
    <property type="term" value="F:signaling receptor activity"/>
    <property type="evidence" value="ECO:0007669"/>
    <property type="project" value="TreeGrafter"/>
</dbReference>
<feature type="binding site" evidence="6">
    <location>
        <position position="231"/>
    </location>
    <ligand>
        <name>Zn(2+)</name>
        <dbReference type="ChEBI" id="CHEBI:29105"/>
    </ligand>
</feature>
<dbReference type="AlphaFoldDB" id="A0A2J6TE68"/>
<evidence type="ECO:0000256" key="5">
    <source>
        <dbReference type="ARBA" id="ARBA00023136"/>
    </source>
</evidence>
<proteinExistence type="inferred from homology"/>
<evidence type="ECO:0000256" key="2">
    <source>
        <dbReference type="ARBA" id="ARBA00007018"/>
    </source>
</evidence>
<dbReference type="InParanoid" id="A0A2J6TE68"/>
<feature type="binding site" evidence="6">
    <location>
        <position position="235"/>
    </location>
    <ligand>
        <name>Zn(2+)</name>
        <dbReference type="ChEBI" id="CHEBI:29105"/>
    </ligand>
</feature>
<feature type="transmembrane region" description="Helical" evidence="7">
    <location>
        <begin position="194"/>
        <end position="212"/>
    </location>
</feature>
<name>A0A2J6TE68_9HELO</name>
<dbReference type="Proteomes" id="UP000235371">
    <property type="component" value="Unassembled WGS sequence"/>
</dbReference>
<evidence type="ECO:0000313" key="9">
    <source>
        <dbReference type="Proteomes" id="UP000235371"/>
    </source>
</evidence>
<accession>A0A2J6TE68</accession>
<dbReference type="EMBL" id="KZ613786">
    <property type="protein sequence ID" value="PMD61317.1"/>
    <property type="molecule type" value="Genomic_DNA"/>
</dbReference>
<dbReference type="GO" id="GO:0046872">
    <property type="term" value="F:metal ion binding"/>
    <property type="evidence" value="ECO:0007669"/>
    <property type="project" value="UniProtKB-KW"/>
</dbReference>
<reference evidence="8 9" key="1">
    <citation type="submission" date="2016-04" db="EMBL/GenBank/DDBJ databases">
        <title>A degradative enzymes factory behind the ericoid mycorrhizal symbiosis.</title>
        <authorList>
            <consortium name="DOE Joint Genome Institute"/>
            <person name="Martino E."/>
            <person name="Morin E."/>
            <person name="Grelet G."/>
            <person name="Kuo A."/>
            <person name="Kohler A."/>
            <person name="Daghino S."/>
            <person name="Barry K."/>
            <person name="Choi C."/>
            <person name="Cichocki N."/>
            <person name="Clum A."/>
            <person name="Copeland A."/>
            <person name="Hainaut M."/>
            <person name="Haridas S."/>
            <person name="Labutti K."/>
            <person name="Lindquist E."/>
            <person name="Lipzen A."/>
            <person name="Khouja H.-R."/>
            <person name="Murat C."/>
            <person name="Ohm R."/>
            <person name="Olson A."/>
            <person name="Spatafora J."/>
            <person name="Veneault-Fourrey C."/>
            <person name="Henrissat B."/>
            <person name="Grigoriev I."/>
            <person name="Martin F."/>
            <person name="Perotto S."/>
        </authorList>
    </citation>
    <scope>NUCLEOTIDE SEQUENCE [LARGE SCALE GENOMIC DNA]</scope>
    <source>
        <strain evidence="8 9">E</strain>
    </source>
</reference>
<dbReference type="PANTHER" id="PTHR20855">
    <property type="entry name" value="ADIPOR/PROGESTIN RECEPTOR-RELATED"/>
    <property type="match status" value="1"/>
</dbReference>
<evidence type="ECO:0000256" key="4">
    <source>
        <dbReference type="ARBA" id="ARBA00022989"/>
    </source>
</evidence>
<evidence type="ECO:0000256" key="1">
    <source>
        <dbReference type="ARBA" id="ARBA00004141"/>
    </source>
</evidence>
<feature type="transmembrane region" description="Helical" evidence="7">
    <location>
        <begin position="70"/>
        <end position="91"/>
    </location>
</feature>
<keyword evidence="6" id="KW-0479">Metal-binding</keyword>
<keyword evidence="9" id="KW-1185">Reference proteome</keyword>
<feature type="transmembrane region" description="Helical" evidence="7">
    <location>
        <begin position="160"/>
        <end position="182"/>
    </location>
</feature>
<dbReference type="GO" id="GO:0006882">
    <property type="term" value="P:intracellular zinc ion homeostasis"/>
    <property type="evidence" value="ECO:0007669"/>
    <property type="project" value="TreeGrafter"/>
</dbReference>
<dbReference type="RefSeq" id="XP_024738221.1">
    <property type="nucleotide sequence ID" value="XM_024884737.1"/>
</dbReference>
<dbReference type="GeneID" id="36592814"/>
<sequence>MIHNGTNSPASGSFRQSMKSLRHIHNETVNIYSHLFGAVLFVTLPFYVYAKVYPRYVSAQLGDIIVFSTFFFGVAICFFLSASFHIVANLSECVAARGNQLDYVGVVVLMWGSTIPSIYYGFYCDPNLQVLYWLVVTILAAACVAATLDPQFRHPRLRPYRAAMYSGLGLSAIIFISHGVAIHGWEIQNHRMSLGWMGLMGGLNLIGASAYATRIPERWYPRRHDIYGSSHQILHFMVIFAGLTHMIGLLSAFDYLHTQISPCT</sequence>
<dbReference type="OrthoDB" id="529367at2759"/>
<dbReference type="PANTHER" id="PTHR20855:SF52">
    <property type="entry name" value="ADIPONECTIN RECEPTOR PROTEIN"/>
    <property type="match status" value="1"/>
</dbReference>
<gene>
    <name evidence="8" type="ORF">K444DRAFT_642408</name>
</gene>
<feature type="transmembrane region" description="Helical" evidence="7">
    <location>
        <begin position="129"/>
        <end position="148"/>
    </location>
</feature>
<keyword evidence="4 7" id="KW-1133">Transmembrane helix</keyword>
<feature type="transmembrane region" description="Helical" evidence="7">
    <location>
        <begin position="29"/>
        <end position="50"/>
    </location>
</feature>
<keyword evidence="3 7" id="KW-0812">Transmembrane</keyword>
<comment type="similarity">
    <text evidence="2">Belongs to the ADIPOR family.</text>
</comment>
<organism evidence="8 9">
    <name type="scientific">Hyaloscypha bicolor E</name>
    <dbReference type="NCBI Taxonomy" id="1095630"/>
    <lineage>
        <taxon>Eukaryota</taxon>
        <taxon>Fungi</taxon>
        <taxon>Dikarya</taxon>
        <taxon>Ascomycota</taxon>
        <taxon>Pezizomycotina</taxon>
        <taxon>Leotiomycetes</taxon>
        <taxon>Helotiales</taxon>
        <taxon>Hyaloscyphaceae</taxon>
        <taxon>Hyaloscypha</taxon>
        <taxon>Hyaloscypha bicolor</taxon>
    </lineage>
</organism>
<feature type="transmembrane region" description="Helical" evidence="7">
    <location>
        <begin position="233"/>
        <end position="253"/>
    </location>
</feature>
<keyword evidence="6" id="KW-0862">Zinc</keyword>
<keyword evidence="5 7" id="KW-0472">Membrane</keyword>
<feature type="transmembrane region" description="Helical" evidence="7">
    <location>
        <begin position="103"/>
        <end position="123"/>
    </location>
</feature>
<dbReference type="STRING" id="1095630.A0A2J6TE68"/>
<feature type="binding site" evidence="6">
    <location>
        <position position="85"/>
    </location>
    <ligand>
        <name>Zn(2+)</name>
        <dbReference type="ChEBI" id="CHEBI:29105"/>
    </ligand>
</feature>
<evidence type="ECO:0000256" key="3">
    <source>
        <dbReference type="ARBA" id="ARBA00022692"/>
    </source>
</evidence>
<dbReference type="Pfam" id="PF03006">
    <property type="entry name" value="HlyIII"/>
    <property type="match status" value="1"/>
</dbReference>
<comment type="subcellular location">
    <subcellularLocation>
        <location evidence="1">Membrane</location>
        <topology evidence="1">Multi-pass membrane protein</topology>
    </subcellularLocation>
</comment>
<evidence type="ECO:0000256" key="7">
    <source>
        <dbReference type="SAM" id="Phobius"/>
    </source>
</evidence>
<evidence type="ECO:0000256" key="6">
    <source>
        <dbReference type="PIRSR" id="PIRSR604254-1"/>
    </source>
</evidence>
<dbReference type="InterPro" id="IPR004254">
    <property type="entry name" value="AdipoR/HlyIII-related"/>
</dbReference>
<dbReference type="GO" id="GO:0016020">
    <property type="term" value="C:membrane"/>
    <property type="evidence" value="ECO:0007669"/>
    <property type="project" value="UniProtKB-SubCell"/>
</dbReference>
<protein>
    <submittedName>
        <fullName evidence="8">Hly-III related protein</fullName>
    </submittedName>
</protein>
<evidence type="ECO:0000313" key="8">
    <source>
        <dbReference type="EMBL" id="PMD61317.1"/>
    </source>
</evidence>